<evidence type="ECO:0000259" key="8">
    <source>
        <dbReference type="PROSITE" id="PS51194"/>
    </source>
</evidence>
<dbReference type="PANTHER" id="PTHR13710">
    <property type="entry name" value="DNA HELICASE RECQ FAMILY MEMBER"/>
    <property type="match status" value="1"/>
</dbReference>
<feature type="domain" description="Helicase C-terminal" evidence="8">
    <location>
        <begin position="964"/>
        <end position="1127"/>
    </location>
</feature>
<dbReference type="GO" id="GO:0043138">
    <property type="term" value="F:3'-5' DNA helicase activity"/>
    <property type="evidence" value="ECO:0007669"/>
    <property type="project" value="UniProtKB-EC"/>
</dbReference>
<dbReference type="InterPro" id="IPR014001">
    <property type="entry name" value="Helicase_ATP-bd"/>
</dbReference>
<evidence type="ECO:0000256" key="3">
    <source>
        <dbReference type="ARBA" id="ARBA00022840"/>
    </source>
</evidence>
<feature type="region of interest" description="Disordered" evidence="6">
    <location>
        <begin position="48"/>
        <end position="72"/>
    </location>
</feature>
<dbReference type="GO" id="GO:0009378">
    <property type="term" value="F:four-way junction helicase activity"/>
    <property type="evidence" value="ECO:0007669"/>
    <property type="project" value="TreeGrafter"/>
</dbReference>
<dbReference type="GO" id="GO:0000724">
    <property type="term" value="P:double-strand break repair via homologous recombination"/>
    <property type="evidence" value="ECO:0007669"/>
    <property type="project" value="TreeGrafter"/>
</dbReference>
<evidence type="ECO:0000256" key="6">
    <source>
        <dbReference type="SAM" id="MobiDB-lite"/>
    </source>
</evidence>
<dbReference type="PROSITE" id="PS51192">
    <property type="entry name" value="HELICASE_ATP_BIND_1"/>
    <property type="match status" value="1"/>
</dbReference>
<evidence type="ECO:0000256" key="1">
    <source>
        <dbReference type="ARBA" id="ARBA00005446"/>
    </source>
</evidence>
<name>A0A176ZY51_9PEZI</name>
<dbReference type="PANTHER" id="PTHR13710:SF154">
    <property type="entry name" value="RECQ HELICASE, PUTATIVE (AFU_ORTHOLOGUE AFUA_6G14720)-RELATED"/>
    <property type="match status" value="1"/>
</dbReference>
<sequence>MKRVDDNQLFQAVRLQTWFRDGKERYWVVDESRQAEGMQATHQLIRDVGEQSSDDVSEEEQASNQEGDAEDQIIRDIEQWKEAAQERRLTLLAKPAADELDPWLRYTGWNEVLQESQVDIIQTYKYAREPEEKETKLQRLLRAWDRILERCLDTLANMDHKDVLKWWASPKNEVASQHPFELHQSVQSVHKCSAVWQRFICYMMRTATVDWEDDTETGVEFTHAQWQSIQQIHTHLQTEPNNEDDQDPLLTAELMRLCMLVLMQDTSKIGLYESPLMHYLAVRGIDPLTKSLYPPLAYTPILGRVLWITRLLMLEIAVPLEPWPELRLQSKEDIESIPERIHKLRRTHLCEGSFSPTSSILSQLAMGKKYNQLHESPANIHWSRDEQTIYYLGMGVELEKVREMCHDLIGLLQRLLYNLAFDSELPMVDLSQIVDSMAWNTKFRQSEYSFINHVKNRERTDVGYQYLLKRARKGSKEWQLLQRAGDGSYKWNDSQKQAYLNQERQFLRKLMVTLHVTGGQPARGPEIGSIKMCFLTMYDKARKRRGNTDYIVRFLPNEVSQVLAQYLIYIRPFGRALDQRESEYLFGDNRGPWAGEELTQALSKATSKGLGVRLTVQSWRHVAIGIAVWHLLRASKTWEKDDEEDEGEFAEGDDEEELEQNTFRHIMVRQSGHGQRVAQAHYAVDGAFLHRLGPELITAYEQASVAWHELLGLAQAEGKGKHGRQASQQLTPVGIKRERRESKHGVKAKALDGLRRIYGPQAQPRSEGQAAALQLVHQPPVTSIIVLPTSSGKSVLFFSVAAMAVDQTVIVVVPFTALVEDIVARGQAAGLHCKEWSYSNHYSSQELVQLLVVSADQAVSGQFLHEAKGYELNGQLAHMFFDECHVAFTDTSYRERLRELWKLRYLKCPFTALTATLMVELEDVLRDRLLIEDAVLLRRSTARPTIRYQVQDSKEEAASAVGLRLLERLLYLPDGKRGVVYVRSYATGDLISSALECSFYKARADDKGETLQKWAQGSGGWIVATGALGTGINIPGIIYVVHIDRPYGLTSFAQQSGRGGREGEVSESIIVTLVQSVGVKSQGLMSEYSVEQVDEDAMTEYIQSRECRRVVLGHYFDGVVEGVSCVGSDSVLCDLCLSLPLEAAVSVVQIGNPHASDPCRSRAHGPLWSDYCAANWETPGTAQAHQARIQTHTHRSRKGRMAASFSYLATHGVLLCRDCGTCLMPARASQEWHLRHPPHDLKGPELRTLLDLFATHELQPPGQVALPDQPCIAIEGLRRHPAFSCILCDDSRPTLTRSGPAIRAHVSREHGQKPSQQSEGGAWQRCTVQTFFAKTEHVRYFVVTDDDRAEGDAATAAIALEPQEQAFFDLADADATMVADDIKTEGNKVHGFDSHPSAAVPWLRRTGIENHVRGLEKDEMHASFALPKSADEGEPELFLMLEVMDEILAELALSRFHGAPTSSAPASCRAGRVRGFDPKKEPSTLRTNFGYWKQFMAYCYRVAYCGSHFTPPLSADQGRCPEDRIRLTDEQTTAWEAALECAADGDRLALNDALRSLCMALVCHEFGGDRFSSPLLSFCAMLSVKPRTKSWKEPGNFNSCLSGLIWAVQLLIFSTAAYLERSGAGSTLEHINSICEQYLRPDTETPMGEILGWCLLLFAVSKDGVLGWEGHLGGKDRSSSAARVRGILN</sequence>
<dbReference type="SMART" id="SM00487">
    <property type="entry name" value="DEXDc"/>
    <property type="match status" value="1"/>
</dbReference>
<dbReference type="InterPro" id="IPR022698">
    <property type="entry name" value="OrsD"/>
</dbReference>
<dbReference type="OrthoDB" id="3443727at2759"/>
<gene>
    <name evidence="9" type="ORF">VC83_09491</name>
</gene>
<dbReference type="GO" id="GO:0005694">
    <property type="term" value="C:chromosome"/>
    <property type="evidence" value="ECO:0007669"/>
    <property type="project" value="TreeGrafter"/>
</dbReference>
<dbReference type="EMBL" id="KV441436">
    <property type="protein sequence ID" value="OAF54230.1"/>
    <property type="molecule type" value="Genomic_DNA"/>
</dbReference>
<keyword evidence="3" id="KW-0067">ATP-binding</keyword>
<evidence type="ECO:0000256" key="2">
    <source>
        <dbReference type="ARBA" id="ARBA00022741"/>
    </source>
</evidence>
<dbReference type="RefSeq" id="XP_024319537.1">
    <property type="nucleotide sequence ID" value="XM_024472905.1"/>
</dbReference>
<evidence type="ECO:0000256" key="4">
    <source>
        <dbReference type="ARBA" id="ARBA00034617"/>
    </source>
</evidence>
<dbReference type="Proteomes" id="UP000077154">
    <property type="component" value="Unassembled WGS sequence"/>
</dbReference>
<dbReference type="GO" id="GO:0005524">
    <property type="term" value="F:ATP binding"/>
    <property type="evidence" value="ECO:0007669"/>
    <property type="project" value="UniProtKB-KW"/>
</dbReference>
<dbReference type="VEuPathDB" id="FungiDB:GMDG_08616"/>
<dbReference type="SMART" id="SM00490">
    <property type="entry name" value="HELICc"/>
    <property type="match status" value="1"/>
</dbReference>
<dbReference type="Pfam" id="PF00271">
    <property type="entry name" value="Helicase_C"/>
    <property type="match status" value="1"/>
</dbReference>
<organism evidence="9">
    <name type="scientific">Pseudogymnoascus destructans</name>
    <dbReference type="NCBI Taxonomy" id="655981"/>
    <lineage>
        <taxon>Eukaryota</taxon>
        <taxon>Fungi</taxon>
        <taxon>Dikarya</taxon>
        <taxon>Ascomycota</taxon>
        <taxon>Pezizomycotina</taxon>
        <taxon>Leotiomycetes</taxon>
        <taxon>Thelebolales</taxon>
        <taxon>Thelebolaceae</taxon>
        <taxon>Pseudogymnoascus</taxon>
    </lineage>
</organism>
<dbReference type="GO" id="GO:0005737">
    <property type="term" value="C:cytoplasm"/>
    <property type="evidence" value="ECO:0007669"/>
    <property type="project" value="TreeGrafter"/>
</dbReference>
<dbReference type="GO" id="GO:0003676">
    <property type="term" value="F:nucleic acid binding"/>
    <property type="evidence" value="ECO:0007669"/>
    <property type="project" value="InterPro"/>
</dbReference>
<accession>A0A176ZY51</accession>
<protein>
    <recommendedName>
        <fullName evidence="5">DNA 3'-5' helicase</fullName>
        <ecNumber evidence="5">5.6.2.4</ecNumber>
    </recommendedName>
</protein>
<feature type="compositionally biased region" description="Acidic residues" evidence="6">
    <location>
        <begin position="52"/>
        <end position="71"/>
    </location>
</feature>
<dbReference type="VEuPathDB" id="FungiDB:GMDG_08865"/>
<dbReference type="Pfam" id="PF12013">
    <property type="entry name" value="OrsD"/>
    <property type="match status" value="1"/>
</dbReference>
<dbReference type="InterPro" id="IPR001650">
    <property type="entry name" value="Helicase_C-like"/>
</dbReference>
<dbReference type="SUPFAM" id="SSF52540">
    <property type="entry name" value="P-loop containing nucleoside triphosphate hydrolases"/>
    <property type="match status" value="1"/>
</dbReference>
<keyword evidence="2" id="KW-0547">Nucleotide-binding</keyword>
<dbReference type="VEuPathDB" id="FungiDB:GMDG_08634"/>
<dbReference type="EC" id="5.6.2.4" evidence="5"/>
<evidence type="ECO:0000259" key="7">
    <source>
        <dbReference type="PROSITE" id="PS51192"/>
    </source>
</evidence>
<dbReference type="Gene3D" id="3.40.50.300">
    <property type="entry name" value="P-loop containing nucleotide triphosphate hydrolases"/>
    <property type="match status" value="2"/>
</dbReference>
<dbReference type="InterPro" id="IPR011545">
    <property type="entry name" value="DEAD/DEAH_box_helicase_dom"/>
</dbReference>
<comment type="catalytic activity">
    <reaction evidence="4">
        <text>Couples ATP hydrolysis with the unwinding of duplex DNA by translocating in the 3'-5' direction.</text>
        <dbReference type="EC" id="5.6.2.4"/>
    </reaction>
</comment>
<feature type="domain" description="Helicase ATP-binding" evidence="7">
    <location>
        <begin position="774"/>
        <end position="935"/>
    </location>
</feature>
<dbReference type="InterPro" id="IPR027417">
    <property type="entry name" value="P-loop_NTPase"/>
</dbReference>
<reference evidence="9" key="1">
    <citation type="submission" date="2016-03" db="EMBL/GenBank/DDBJ databases">
        <title>Updated assembly of Pseudogymnoascus destructans, the fungus causing white-nose syndrome of bats.</title>
        <authorList>
            <person name="Palmer J.M."/>
            <person name="Drees K.P."/>
            <person name="Foster J.T."/>
            <person name="Lindner D.L."/>
        </authorList>
    </citation>
    <scope>NUCLEOTIDE SEQUENCE [LARGE SCALE GENOMIC DNA]</scope>
    <source>
        <strain evidence="9">20631-21</strain>
    </source>
</reference>
<evidence type="ECO:0000256" key="5">
    <source>
        <dbReference type="ARBA" id="ARBA00034808"/>
    </source>
</evidence>
<dbReference type="Pfam" id="PF00270">
    <property type="entry name" value="DEAD"/>
    <property type="match status" value="1"/>
</dbReference>
<dbReference type="PROSITE" id="PS51194">
    <property type="entry name" value="HELICASE_CTER"/>
    <property type="match status" value="1"/>
</dbReference>
<dbReference type="GeneID" id="36292522"/>
<dbReference type="VEuPathDB" id="FungiDB:GMDG_08702"/>
<proteinExistence type="inferred from homology"/>
<evidence type="ECO:0000313" key="9">
    <source>
        <dbReference type="EMBL" id="OAF54230.1"/>
    </source>
</evidence>
<comment type="similarity">
    <text evidence="1">Belongs to the helicase family. RecQ subfamily.</text>
</comment>